<evidence type="ECO:0000256" key="4">
    <source>
        <dbReference type="ARBA" id="ARBA00023180"/>
    </source>
</evidence>
<evidence type="ECO:0000256" key="5">
    <source>
        <dbReference type="SAM" id="MobiDB-lite"/>
    </source>
</evidence>
<dbReference type="Pfam" id="PF17963">
    <property type="entry name" value="Big_9"/>
    <property type="match status" value="1"/>
</dbReference>
<feature type="region of interest" description="Disordered" evidence="5">
    <location>
        <begin position="1442"/>
        <end position="1463"/>
    </location>
</feature>
<dbReference type="PRINTS" id="PR00313">
    <property type="entry name" value="CABNDNGRPT"/>
</dbReference>
<feature type="compositionally biased region" description="Low complexity" evidence="5">
    <location>
        <begin position="1454"/>
        <end position="1463"/>
    </location>
</feature>
<dbReference type="RefSeq" id="WP_110985899.1">
    <property type="nucleotide sequence ID" value="NZ_CAWNWM010000005.1"/>
</dbReference>
<evidence type="ECO:0000256" key="1">
    <source>
        <dbReference type="ARBA" id="ARBA00022729"/>
    </source>
</evidence>
<evidence type="ECO:0000313" key="6">
    <source>
        <dbReference type="EMBL" id="PZD73391.1"/>
    </source>
</evidence>
<dbReference type="PANTHER" id="PTHR23221:SF7">
    <property type="entry name" value="PHOSPHATIDYLINOSITOL-GLYCAN-SPECIFIC PHOSPHOLIPASE D"/>
    <property type="match status" value="1"/>
</dbReference>
<proteinExistence type="predicted"/>
<dbReference type="InterPro" id="IPR028994">
    <property type="entry name" value="Integrin_alpha_N"/>
</dbReference>
<dbReference type="PRINTS" id="PR01185">
    <property type="entry name" value="INTEGRINA"/>
</dbReference>
<dbReference type="SMART" id="SM00191">
    <property type="entry name" value="Int_alpha"/>
    <property type="match status" value="13"/>
</dbReference>
<dbReference type="InterPro" id="IPR018511">
    <property type="entry name" value="Hemolysin-typ_Ca-bd_CS"/>
</dbReference>
<evidence type="ECO:0000256" key="2">
    <source>
        <dbReference type="ARBA" id="ARBA00022737"/>
    </source>
</evidence>
<evidence type="ECO:0000313" key="7">
    <source>
        <dbReference type="Proteomes" id="UP000248857"/>
    </source>
</evidence>
<dbReference type="PROSITE" id="PS00330">
    <property type="entry name" value="HEMOLYSIN_CALCIUM"/>
    <property type="match status" value="6"/>
</dbReference>
<evidence type="ECO:0000256" key="3">
    <source>
        <dbReference type="ARBA" id="ARBA00022801"/>
    </source>
</evidence>
<name>A0A2W1JXP5_9CYAN</name>
<sequence length="1600" mass="163422">MANSTFNLSDLNGNNGFSLNSRGPSSFDQRTLSVSGAGDINGDGIDDLIIGNANVGDPYDGGESYVVFGRSDGFSASVSPASLDGSNGFIVRGDERGDQAGSTVSGVGDINSDGIDDVLIGVPGRDTSYVLFGQRGSFDASISLSQIDGTNGFVIEGSAFLDSVGDVNNDGVDDLIVRDTSNSTNFVIFGNRQGFSTSFDVTTLNANDGFAVQGEDIRTLSVSDAGDVNGDGIDDLIIGTSRTRNSVPAEESHVIFGSGQGFDETLRLEDLDGSNGFTINGIDAFDSAGYSVSGAGDFNGDGIDDLIIGAPRANPNNTAAAGESYLVLGSNQGFEADFDLANLDGTNGFVISSASIADSSGTSVSSAGDINGDGFDDLLIGAPQVRSPDNYLTFGYGPGVSYVVFGSGAPFKAELDLAELDGSNGFSILGVAPTNAKYSSVNQAGDINGDGIDDLAIGVPYKDRGTGYVVFGNIAPEVDLNGSEDGRDIAVNFSGGPAQVFEDTTIVLSDPNSPVLTGVTVSIANLLDGDAEVLSVDAGGTNISADFDPTLGILTLSGSETQDAYQQVLATLTYNNTAINPNETARRLRVVADDGEAHSNTGNAAIVSVVFPPGEPNLSPEATDDTVITLENSPITFNVFDNDSDANSDALTLVGVDVSGTRGSVIDQGNGTLTYDPSGAFDFPAPGVTFTDRFEYTVSDGQGGLDTAAVTVTVRGGSTATLELSSLNGRNGFVINGLQEGDLLGSAVSGAGDINGDGIDDLAVSLQGQSGNESYIIFGQESELFETFDLATLDGNNGFSFSGTSSGRFNPSIGSAGDINGDGFDDLVIGDQNADFGNDAFYYPRTGAAYIVFGSDQGFNASLEVSDLNGANGFIIPGFKEPGAIGGSVSGGDFNGDGIDDLIIRGPGDIESDFRGGFRLGESYVVFGQLDGFDSSFDLTTLDGTNGFLIAGLEDPMEVSTSDINGDGFSDIIIGDTRRPYYGSKTGRAYVVFGDGNAFNASVDVADLDGSNGFVVEGLFRGDQTGFSVSGTEDINGDGIDDLIVGAIGSPNTGQSYVVFGNTGGFDASFDLADLDGTNGFVIAGINRGDSASVSVSGAGDVNGDGLSDLIIGASRADSNGNEDSGEAYFVFGQAEGFASTLNLGDLNGLNGVVLNGVAAGDLTGRSVSGAGDINNDGIDDVLVSAPEADSNGNNAGASYVVYGNAAPELDLNSEQAGNSFTTTFMGESVSIASSDSLTIADANDATLAGAVIALTNPLDNEAEVLTAVVDGTNITASYDSTSSTLTLDGEDTTGNYQRVLRTVTYDNSANQPSLDDRIVQFVLDDGAAFSNTSAVATTTVSFERFNRIDGTNDADRLVGTQEADRIIGLGGNDFISGRSGDDSLAGKAGNDQIFGGQGNDFLNGNRGDDFLNGGSGDDLLRAGKGRDALFGNQGNDILRGNEGDDILNGGSGNDSLNGGSGSDLLSGGSGDDFLKGFKGDDQLFGGVGNDTLRGGNGIDLLQGSQGNDRLDGGFGGDSLFGGAGADQFVLRIGNGNDTVFDYRDGIDSLVLDGLEFADLEILQGRGRSTIQVASTEEALATLVGIQASSVDPTDFMSLT</sequence>
<dbReference type="OrthoDB" id="557506at2"/>
<dbReference type="Pfam" id="PF00353">
    <property type="entry name" value="HemolysinCabind"/>
    <property type="match status" value="5"/>
</dbReference>
<reference evidence="6 7" key="1">
    <citation type="journal article" date="2018" name="Sci. Rep.">
        <title>A novel species of the marine cyanobacterium Acaryochloris with a unique pigment content and lifestyle.</title>
        <authorList>
            <person name="Partensky F."/>
            <person name="Six C."/>
            <person name="Ratin M."/>
            <person name="Garczarek L."/>
            <person name="Vaulot D."/>
            <person name="Probert I."/>
            <person name="Calteau A."/>
            <person name="Gourvil P."/>
            <person name="Marie D."/>
            <person name="Grebert T."/>
            <person name="Bouchier C."/>
            <person name="Le Panse S."/>
            <person name="Gachenot M."/>
            <person name="Rodriguez F."/>
            <person name="Garrido J.L."/>
        </authorList>
    </citation>
    <scope>NUCLEOTIDE SEQUENCE [LARGE SCALE GENOMIC DNA]</scope>
    <source>
        <strain evidence="6 7">RCC1774</strain>
    </source>
</reference>
<comment type="caution">
    <text evidence="6">The sequence shown here is derived from an EMBL/GenBank/DDBJ whole genome shotgun (WGS) entry which is preliminary data.</text>
</comment>
<dbReference type="Gene3D" id="2.130.10.130">
    <property type="entry name" value="Integrin alpha, N-terminal"/>
    <property type="match status" value="8"/>
</dbReference>
<organism evidence="6 7">
    <name type="scientific">Acaryochloris thomasi RCC1774</name>
    <dbReference type="NCBI Taxonomy" id="1764569"/>
    <lineage>
        <taxon>Bacteria</taxon>
        <taxon>Bacillati</taxon>
        <taxon>Cyanobacteriota</taxon>
        <taxon>Cyanophyceae</taxon>
        <taxon>Acaryochloridales</taxon>
        <taxon>Acaryochloridaceae</taxon>
        <taxon>Acaryochloris</taxon>
        <taxon>Acaryochloris thomasi</taxon>
    </lineage>
</organism>
<dbReference type="Pfam" id="PF01839">
    <property type="entry name" value="FG-GAP"/>
    <property type="match status" value="8"/>
</dbReference>
<dbReference type="InterPro" id="IPR013519">
    <property type="entry name" value="Int_alpha_beta-p"/>
</dbReference>
<dbReference type="EMBL" id="PQWO01000005">
    <property type="protein sequence ID" value="PZD73391.1"/>
    <property type="molecule type" value="Genomic_DNA"/>
</dbReference>
<dbReference type="PANTHER" id="PTHR23221">
    <property type="entry name" value="GLYCOSYLPHOSPHATIDYLINOSITOL PHOSPHOLIPASE D"/>
    <property type="match status" value="1"/>
</dbReference>
<dbReference type="InterPro" id="IPR011049">
    <property type="entry name" value="Serralysin-like_metalloprot_C"/>
</dbReference>
<dbReference type="Proteomes" id="UP000248857">
    <property type="component" value="Unassembled WGS sequence"/>
</dbReference>
<keyword evidence="4" id="KW-0325">Glycoprotein</keyword>
<keyword evidence="2" id="KW-0677">Repeat</keyword>
<dbReference type="GO" id="GO:0005509">
    <property type="term" value="F:calcium ion binding"/>
    <property type="evidence" value="ECO:0007669"/>
    <property type="project" value="InterPro"/>
</dbReference>
<accession>A0A2W1JXP5</accession>
<dbReference type="PROSITE" id="PS51470">
    <property type="entry name" value="FG_GAP"/>
    <property type="match status" value="4"/>
</dbReference>
<dbReference type="InterPro" id="IPR000413">
    <property type="entry name" value="Integrin_alpha"/>
</dbReference>
<dbReference type="SUPFAM" id="SSF69318">
    <property type="entry name" value="Integrin alpha N-terminal domain"/>
    <property type="match status" value="4"/>
</dbReference>
<keyword evidence="3" id="KW-0378">Hydrolase</keyword>
<dbReference type="InterPro" id="IPR001343">
    <property type="entry name" value="Hemolysn_Ca-bd"/>
</dbReference>
<dbReference type="GO" id="GO:0008305">
    <property type="term" value="C:integrin complex"/>
    <property type="evidence" value="ECO:0007669"/>
    <property type="project" value="InterPro"/>
</dbReference>
<gene>
    <name evidence="6" type="primary">ltxA_10</name>
    <name evidence="6" type="ORF">C1752_01927</name>
</gene>
<keyword evidence="7" id="KW-1185">Reference proteome</keyword>
<dbReference type="InterPro" id="IPR013517">
    <property type="entry name" value="FG-GAP"/>
</dbReference>
<dbReference type="SUPFAM" id="SSF51120">
    <property type="entry name" value="beta-Roll"/>
    <property type="match status" value="2"/>
</dbReference>
<protein>
    <submittedName>
        <fullName evidence="6">Leukotoxin</fullName>
    </submittedName>
</protein>
<dbReference type="GO" id="GO:0016787">
    <property type="term" value="F:hydrolase activity"/>
    <property type="evidence" value="ECO:0007669"/>
    <property type="project" value="UniProtKB-KW"/>
</dbReference>
<dbReference type="Gene3D" id="2.150.10.10">
    <property type="entry name" value="Serralysin-like metalloprotease, C-terminal"/>
    <property type="match status" value="4"/>
</dbReference>
<dbReference type="GO" id="GO:0007155">
    <property type="term" value="P:cell adhesion"/>
    <property type="evidence" value="ECO:0007669"/>
    <property type="project" value="InterPro"/>
</dbReference>
<keyword evidence="1" id="KW-0732">Signal</keyword>